<evidence type="ECO:0000313" key="1">
    <source>
        <dbReference type="EMBL" id="CAE0717085.1"/>
    </source>
</evidence>
<dbReference type="EMBL" id="HBIX01013303">
    <property type="protein sequence ID" value="CAE0717085.1"/>
    <property type="molecule type" value="Transcribed_RNA"/>
</dbReference>
<gene>
    <name evidence="1" type="ORF">PAUS00366_LOCUS9837</name>
</gene>
<sequence>MIHSSFLQRGMGAGAVGSSLSLIAPAEDKAHIKIMESLSVPFHKVLLDGRLLTSSQERVSLASKIYTAGEMEQKTNSHNRWFQEMAKVADLDLDDDMMEDENNRSEKERLSLLEAKRARGQLARLLKEPMRTQKFGKFLSTNSAALQNQLKQPLSK</sequence>
<accession>A0A7S4AIR2</accession>
<reference evidence="1" key="1">
    <citation type="submission" date="2021-01" db="EMBL/GenBank/DDBJ databases">
        <authorList>
            <person name="Corre E."/>
            <person name="Pelletier E."/>
            <person name="Niang G."/>
            <person name="Scheremetjew M."/>
            <person name="Finn R."/>
            <person name="Kale V."/>
            <person name="Holt S."/>
            <person name="Cochrane G."/>
            <person name="Meng A."/>
            <person name="Brown T."/>
            <person name="Cohen L."/>
        </authorList>
    </citation>
    <scope>NUCLEOTIDE SEQUENCE</scope>
    <source>
        <strain evidence="1">10249 10 AB</strain>
    </source>
</reference>
<organism evidence="1">
    <name type="scientific">Pseudo-nitzschia australis</name>
    <dbReference type="NCBI Taxonomy" id="44445"/>
    <lineage>
        <taxon>Eukaryota</taxon>
        <taxon>Sar</taxon>
        <taxon>Stramenopiles</taxon>
        <taxon>Ochrophyta</taxon>
        <taxon>Bacillariophyta</taxon>
        <taxon>Bacillariophyceae</taxon>
        <taxon>Bacillariophycidae</taxon>
        <taxon>Bacillariales</taxon>
        <taxon>Bacillariaceae</taxon>
        <taxon>Pseudo-nitzschia</taxon>
    </lineage>
</organism>
<name>A0A7S4AIR2_9STRA</name>
<protein>
    <submittedName>
        <fullName evidence="1">Uncharacterized protein</fullName>
    </submittedName>
</protein>
<dbReference type="AlphaFoldDB" id="A0A7S4AIR2"/>
<proteinExistence type="predicted"/>